<feature type="transmembrane region" description="Helical" evidence="6">
    <location>
        <begin position="43"/>
        <end position="61"/>
    </location>
</feature>
<evidence type="ECO:0000313" key="8">
    <source>
        <dbReference type="Proteomes" id="UP001597375"/>
    </source>
</evidence>
<dbReference type="Proteomes" id="UP001597375">
    <property type="component" value="Unassembled WGS sequence"/>
</dbReference>
<keyword evidence="4 6" id="KW-1133">Transmembrane helix</keyword>
<dbReference type="PANTHER" id="PTHR42723:SF1">
    <property type="entry name" value="CHLOROPHYLL SYNTHASE, CHLOROPLASTIC"/>
    <property type="match status" value="1"/>
</dbReference>
<dbReference type="PANTHER" id="PTHR42723">
    <property type="entry name" value="CHLOROPHYLL SYNTHASE"/>
    <property type="match status" value="1"/>
</dbReference>
<dbReference type="Pfam" id="PF01040">
    <property type="entry name" value="UbiA"/>
    <property type="match status" value="1"/>
</dbReference>
<keyword evidence="2" id="KW-1003">Cell membrane</keyword>
<feature type="transmembrane region" description="Helical" evidence="6">
    <location>
        <begin position="7"/>
        <end position="31"/>
    </location>
</feature>
<evidence type="ECO:0000256" key="2">
    <source>
        <dbReference type="ARBA" id="ARBA00022475"/>
    </source>
</evidence>
<gene>
    <name evidence="7" type="ORF">ACFSSA_04665</name>
</gene>
<protein>
    <submittedName>
        <fullName evidence="7">UbiA family prenyltransferase</fullName>
    </submittedName>
</protein>
<keyword evidence="3 6" id="KW-0812">Transmembrane</keyword>
<proteinExistence type="predicted"/>
<keyword evidence="5 6" id="KW-0472">Membrane</keyword>
<sequence length="304" mass="33030">MKSDSKIIALLATARIANVPSVLSNLGVGVLLGSIQNGASFQWPWLLSLAAILFYICGNFFNDWADRDWDRIHRPERALPQGMFSANSYLAAAVIGTITGLFLAALNGFGAFLMALVLVSFIVQYTKVHKTAAWSVIPMGLCRACLPLLGYVAMRGGLAGPVIFPSLALLIYIIALSLSARWEAKGDMPAEKRWRSKSLLYAAGMIAAVLPVLTYPMLGFIGLLPFFVWLRLCLSKFQSPVSVHVSALLAGIPLVDWVTLLPMGLIWLKLERTSVMDPMSLTAFLLAPVCFVSGRVLQRLASAT</sequence>
<dbReference type="EMBL" id="JBHUIT010000003">
    <property type="protein sequence ID" value="MFD2255961.1"/>
    <property type="molecule type" value="Genomic_DNA"/>
</dbReference>
<evidence type="ECO:0000256" key="5">
    <source>
        <dbReference type="ARBA" id="ARBA00023136"/>
    </source>
</evidence>
<accession>A0ABW5D7F6</accession>
<feature type="transmembrane region" description="Helical" evidence="6">
    <location>
        <begin position="158"/>
        <end position="178"/>
    </location>
</feature>
<keyword evidence="8" id="KW-1185">Reference proteome</keyword>
<evidence type="ECO:0000256" key="6">
    <source>
        <dbReference type="SAM" id="Phobius"/>
    </source>
</evidence>
<organism evidence="7 8">
    <name type="scientific">Luteolibacter algae</name>
    <dbReference type="NCBI Taxonomy" id="454151"/>
    <lineage>
        <taxon>Bacteria</taxon>
        <taxon>Pseudomonadati</taxon>
        <taxon>Verrucomicrobiota</taxon>
        <taxon>Verrucomicrobiia</taxon>
        <taxon>Verrucomicrobiales</taxon>
        <taxon>Verrucomicrobiaceae</taxon>
        <taxon>Luteolibacter</taxon>
    </lineage>
</organism>
<dbReference type="InterPro" id="IPR000537">
    <property type="entry name" value="UbiA_prenyltransferase"/>
</dbReference>
<feature type="transmembrane region" description="Helical" evidence="6">
    <location>
        <begin position="109"/>
        <end position="125"/>
    </location>
</feature>
<evidence type="ECO:0000256" key="4">
    <source>
        <dbReference type="ARBA" id="ARBA00022989"/>
    </source>
</evidence>
<comment type="caution">
    <text evidence="7">The sequence shown here is derived from an EMBL/GenBank/DDBJ whole genome shotgun (WGS) entry which is preliminary data.</text>
</comment>
<comment type="subcellular location">
    <subcellularLocation>
        <location evidence="1">Membrane</location>
        <topology evidence="1">Multi-pass membrane protein</topology>
    </subcellularLocation>
</comment>
<name>A0ABW5D7F6_9BACT</name>
<evidence type="ECO:0000313" key="7">
    <source>
        <dbReference type="EMBL" id="MFD2255961.1"/>
    </source>
</evidence>
<dbReference type="InterPro" id="IPR044878">
    <property type="entry name" value="UbiA_sf"/>
</dbReference>
<dbReference type="Gene3D" id="1.10.357.140">
    <property type="entry name" value="UbiA prenyltransferase"/>
    <property type="match status" value="1"/>
</dbReference>
<dbReference type="InterPro" id="IPR050475">
    <property type="entry name" value="Prenyltransferase_related"/>
</dbReference>
<evidence type="ECO:0000256" key="3">
    <source>
        <dbReference type="ARBA" id="ARBA00022692"/>
    </source>
</evidence>
<feature type="transmembrane region" description="Helical" evidence="6">
    <location>
        <begin position="199"/>
        <end position="227"/>
    </location>
</feature>
<feature type="transmembrane region" description="Helical" evidence="6">
    <location>
        <begin position="132"/>
        <end position="152"/>
    </location>
</feature>
<feature type="transmembrane region" description="Helical" evidence="6">
    <location>
        <begin position="247"/>
        <end position="268"/>
    </location>
</feature>
<evidence type="ECO:0000256" key="1">
    <source>
        <dbReference type="ARBA" id="ARBA00004141"/>
    </source>
</evidence>
<feature type="transmembrane region" description="Helical" evidence="6">
    <location>
        <begin position="82"/>
        <end position="103"/>
    </location>
</feature>
<reference evidence="8" key="1">
    <citation type="journal article" date="2019" name="Int. J. Syst. Evol. Microbiol.">
        <title>The Global Catalogue of Microorganisms (GCM) 10K type strain sequencing project: providing services to taxonomists for standard genome sequencing and annotation.</title>
        <authorList>
            <consortium name="The Broad Institute Genomics Platform"/>
            <consortium name="The Broad Institute Genome Sequencing Center for Infectious Disease"/>
            <person name="Wu L."/>
            <person name="Ma J."/>
        </authorList>
    </citation>
    <scope>NUCLEOTIDE SEQUENCE [LARGE SCALE GENOMIC DNA]</scope>
    <source>
        <strain evidence="8">CGMCC 4.7106</strain>
    </source>
</reference>
<dbReference type="RefSeq" id="WP_386818787.1">
    <property type="nucleotide sequence ID" value="NZ_JBHUIT010000003.1"/>
</dbReference>